<dbReference type="AlphaFoldDB" id="A0A2S0HWH1"/>
<organism evidence="1 2">
    <name type="scientific">Pukyongia salina</name>
    <dbReference type="NCBI Taxonomy" id="2094025"/>
    <lineage>
        <taxon>Bacteria</taxon>
        <taxon>Pseudomonadati</taxon>
        <taxon>Bacteroidota</taxon>
        <taxon>Flavobacteriia</taxon>
        <taxon>Flavobacteriales</taxon>
        <taxon>Flavobacteriaceae</taxon>
        <taxon>Pukyongia</taxon>
    </lineage>
</organism>
<reference evidence="1 2" key="1">
    <citation type="submission" date="2018-02" db="EMBL/GenBank/DDBJ databases">
        <title>Genomic analysis of the strain RR4-38 isolated from a seawater recirculating aquaculture system.</title>
        <authorList>
            <person name="Kim Y.-S."/>
            <person name="Jang Y.H."/>
            <person name="Kim K.-H."/>
        </authorList>
    </citation>
    <scope>NUCLEOTIDE SEQUENCE [LARGE SCALE GENOMIC DNA]</scope>
    <source>
        <strain evidence="1 2">RR4-38</strain>
    </source>
</reference>
<dbReference type="PANTHER" id="PTHR41247:SF1">
    <property type="entry name" value="HTH-TYPE TRANSCRIPTIONAL REPRESSOR YCNK"/>
    <property type="match status" value="1"/>
</dbReference>
<dbReference type="EMBL" id="CP027062">
    <property type="protein sequence ID" value="AVI50978.1"/>
    <property type="molecule type" value="Genomic_DNA"/>
</dbReference>
<dbReference type="InterPro" id="IPR008719">
    <property type="entry name" value="N2O_reductase_NosL"/>
</dbReference>
<evidence type="ECO:0008006" key="3">
    <source>
        <dbReference type="Google" id="ProtNLM"/>
    </source>
</evidence>
<name>A0A2S0HWH1_9FLAO</name>
<gene>
    <name evidence="1" type="ORF">C5O00_07235</name>
</gene>
<dbReference type="OrthoDB" id="9792749at2"/>
<dbReference type="KEGG" id="aue:C5O00_07235"/>
<accession>A0A2S0HWH1</accession>
<keyword evidence="2" id="KW-1185">Reference proteome</keyword>
<protein>
    <recommendedName>
        <fullName evidence="3">Copper chaperone NosL</fullName>
    </recommendedName>
</protein>
<evidence type="ECO:0000313" key="1">
    <source>
        <dbReference type="EMBL" id="AVI50978.1"/>
    </source>
</evidence>
<sequence length="143" mass="16044">MRKFLFIPVIALLFSCQVSPGKIAYGEQSCHFCRMTIVDRQHAAQFVNDKGKTYNFDATECLINYLSGVDEEDVGLLLVSDYNLPESLIEAESATFIISEEMPSPMGANLSALSTKAEAEAILQNKKGETYSWNELLQYFKEL</sequence>
<dbReference type="Pfam" id="PF05573">
    <property type="entry name" value="NosL"/>
    <property type="match status" value="1"/>
</dbReference>
<dbReference type="RefSeq" id="WP_105216219.1">
    <property type="nucleotide sequence ID" value="NZ_CP027062.1"/>
</dbReference>
<proteinExistence type="predicted"/>
<dbReference type="PROSITE" id="PS51257">
    <property type="entry name" value="PROKAR_LIPOPROTEIN"/>
    <property type="match status" value="1"/>
</dbReference>
<dbReference type="PANTHER" id="PTHR41247">
    <property type="entry name" value="HTH-TYPE TRANSCRIPTIONAL REPRESSOR YCNK"/>
    <property type="match status" value="1"/>
</dbReference>
<dbReference type="SUPFAM" id="SSF160387">
    <property type="entry name" value="NosL/MerB-like"/>
    <property type="match status" value="1"/>
</dbReference>
<dbReference type="Proteomes" id="UP000238442">
    <property type="component" value="Chromosome"/>
</dbReference>
<evidence type="ECO:0000313" key="2">
    <source>
        <dbReference type="Proteomes" id="UP000238442"/>
    </source>
</evidence>